<dbReference type="RefSeq" id="WP_218325219.1">
    <property type="nucleotide sequence ID" value="NZ_JAHUZB010000002.1"/>
</dbReference>
<feature type="domain" description="DDH" evidence="3">
    <location>
        <begin position="85"/>
        <end position="228"/>
    </location>
</feature>
<sequence length="762" mass="85691">MKQNNYQWKIPPVETVDENFKNEMEKAGYTENFITLLWQRNIHTMAAFEELKNTDISDLHDPFLLHDMDKAVERIQTAIMEGEPILIYGDYDADGITSTSILKEALETLGAEVGFVLPNRFIHGYGPNKELFAEKIDEGFSLIITVDNGVAGNEAIAYANQQNIDVIVTDHHELPPELPEAYCIIHPRFPGGNYPFGELSGAGVAFKLATALLEEVPVELLDLACVGTIADLVSLTGENRTIVKLGLQVIKQNQRLGLTQLLKVSGVDYQKIDETSIGFSIGPRLNAIGRLGDPNPAVDLMTTFDPDLANELAEKLNLINDERKKIVQDITAEALTMLDETAQVHLLAKENWNPGVLGIVAGNILKQTGKPAIVLAIDDEGNAKGSGRSVDSLDLFAMLNTMREYFTHFGGHAAAIGLTMPVEKIPALQAEMNQYISNNQIDLSKSNSLLIDEKISISDISLKLTDELKVLAPFGTDNPAPQFMLETGKVSGFRLIGGDHQHVKFSLVDKESEVDVIGFNFGESQEELQQDDLSFVGVLEINEWNGQKKVQFRLIDFKSEGLQIIDRRAKHTWQQKIDGDKLLYLAFQPKTKKVFQPIFGDQIITFDQALPAEIDSYQQLVVLDCPDELAILKQIVHLGNFQKVYLYLYSRDQAYINGMPDRQQFKDLYKFIIKQQKLDVRYKLKNISNYLRIPENLLVFMIHVFSELKFVTIDNGVLEAVSQPENRSFEESQAYQKRLGQINSEKFLLLEDIQSIRNWLQN</sequence>
<feature type="domain" description="Single-stranded-DNA-specific exonuclease RecJ C-terminal" evidence="5">
    <location>
        <begin position="563"/>
        <end position="760"/>
    </location>
</feature>
<dbReference type="Pfam" id="PF17768">
    <property type="entry name" value="RecJ_OB"/>
    <property type="match status" value="1"/>
</dbReference>
<keyword evidence="7" id="KW-0540">Nuclease</keyword>
<dbReference type="InterPro" id="IPR041122">
    <property type="entry name" value="RecJ_OB"/>
</dbReference>
<dbReference type="GO" id="GO:0004527">
    <property type="term" value="F:exonuclease activity"/>
    <property type="evidence" value="ECO:0007669"/>
    <property type="project" value="UniProtKB-KW"/>
</dbReference>
<dbReference type="Pfam" id="PF10141">
    <property type="entry name" value="ssDNA-exonuc_C"/>
    <property type="match status" value="1"/>
</dbReference>
<dbReference type="Pfam" id="PF01368">
    <property type="entry name" value="DHH"/>
    <property type="match status" value="1"/>
</dbReference>
<evidence type="ECO:0000259" key="6">
    <source>
        <dbReference type="Pfam" id="PF17768"/>
    </source>
</evidence>
<evidence type="ECO:0000259" key="5">
    <source>
        <dbReference type="Pfam" id="PF10141"/>
    </source>
</evidence>
<reference evidence="7 8" key="1">
    <citation type="submission" date="2021-06" db="EMBL/GenBank/DDBJ databases">
        <title>Enterococcus alishanensis sp. nov., a novel lactic acid bacterium isolated from fresh coffee beans.</title>
        <authorList>
            <person name="Chen Y.-S."/>
        </authorList>
    </citation>
    <scope>NUCLEOTIDE SEQUENCE [LARGE SCALE GENOMIC DNA]</scope>
    <source>
        <strain evidence="7 8">ALS3</strain>
    </source>
</reference>
<comment type="caution">
    <text evidence="7">The sequence shown here is derived from an EMBL/GenBank/DDBJ whole genome shotgun (WGS) entry which is preliminary data.</text>
</comment>
<dbReference type="PANTHER" id="PTHR30255">
    <property type="entry name" value="SINGLE-STRANDED-DNA-SPECIFIC EXONUCLEASE RECJ"/>
    <property type="match status" value="1"/>
</dbReference>
<feature type="domain" description="DHHA1" evidence="4">
    <location>
        <begin position="347"/>
        <end position="437"/>
    </location>
</feature>
<gene>
    <name evidence="7" type="primary">recJ</name>
    <name evidence="7" type="ORF">KUA55_05710</name>
</gene>
<dbReference type="NCBIfam" id="TIGR00644">
    <property type="entry name" value="recJ"/>
    <property type="match status" value="1"/>
</dbReference>
<name>A0ABS6TB85_9ENTE</name>
<dbReference type="PANTHER" id="PTHR30255:SF2">
    <property type="entry name" value="SINGLE-STRANDED-DNA-SPECIFIC EXONUCLEASE RECJ"/>
    <property type="match status" value="1"/>
</dbReference>
<protein>
    <recommendedName>
        <fullName evidence="1">Single-stranded-DNA-specific exonuclease RecJ</fullName>
    </recommendedName>
</protein>
<evidence type="ECO:0000313" key="7">
    <source>
        <dbReference type="EMBL" id="MBV7390169.1"/>
    </source>
</evidence>
<feature type="domain" description="RecJ OB" evidence="6">
    <location>
        <begin position="451"/>
        <end position="556"/>
    </location>
</feature>
<dbReference type="Proteomes" id="UP000774130">
    <property type="component" value="Unassembled WGS sequence"/>
</dbReference>
<accession>A0ABS6TB85</accession>
<evidence type="ECO:0000259" key="3">
    <source>
        <dbReference type="Pfam" id="PF01368"/>
    </source>
</evidence>
<dbReference type="InterPro" id="IPR001667">
    <property type="entry name" value="DDH_dom"/>
</dbReference>
<dbReference type="EMBL" id="JAHUZB010000002">
    <property type="protein sequence ID" value="MBV7390169.1"/>
    <property type="molecule type" value="Genomic_DNA"/>
</dbReference>
<dbReference type="InterPro" id="IPR004610">
    <property type="entry name" value="RecJ"/>
</dbReference>
<evidence type="ECO:0000259" key="4">
    <source>
        <dbReference type="Pfam" id="PF02272"/>
    </source>
</evidence>
<organism evidence="7 8">
    <name type="scientific">Enterococcus alishanensis</name>
    <dbReference type="NCBI Taxonomy" id="1303817"/>
    <lineage>
        <taxon>Bacteria</taxon>
        <taxon>Bacillati</taxon>
        <taxon>Bacillota</taxon>
        <taxon>Bacilli</taxon>
        <taxon>Lactobacillales</taxon>
        <taxon>Enterococcaceae</taxon>
        <taxon>Enterococcus</taxon>
    </lineage>
</organism>
<proteinExistence type="predicted"/>
<evidence type="ECO:0000313" key="8">
    <source>
        <dbReference type="Proteomes" id="UP000774130"/>
    </source>
</evidence>
<dbReference type="InterPro" id="IPR003156">
    <property type="entry name" value="DHHA1_dom"/>
</dbReference>
<keyword evidence="8" id="KW-1185">Reference proteome</keyword>
<dbReference type="InterPro" id="IPR051673">
    <property type="entry name" value="SSDNA_exonuclease_RecJ"/>
</dbReference>
<keyword evidence="2" id="KW-0378">Hydrolase</keyword>
<dbReference type="Pfam" id="PF02272">
    <property type="entry name" value="DHHA1"/>
    <property type="match status" value="1"/>
</dbReference>
<keyword evidence="7" id="KW-0269">Exonuclease</keyword>
<evidence type="ECO:0000256" key="2">
    <source>
        <dbReference type="ARBA" id="ARBA00022801"/>
    </source>
</evidence>
<dbReference type="InterPro" id="IPR018779">
    <property type="entry name" value="RecJ_C"/>
</dbReference>
<evidence type="ECO:0000256" key="1">
    <source>
        <dbReference type="ARBA" id="ARBA00019841"/>
    </source>
</evidence>